<dbReference type="PANTHER" id="PTHR46847:SF3">
    <property type="entry name" value="GALACTOFURANOSE-BINDING PROTEIN YTFQ"/>
    <property type="match status" value="1"/>
</dbReference>
<proteinExistence type="inferred from homology"/>
<evidence type="ECO:0000256" key="4">
    <source>
        <dbReference type="SAM" id="MobiDB-lite"/>
    </source>
</evidence>
<evidence type="ECO:0000256" key="3">
    <source>
        <dbReference type="ARBA" id="ARBA00022729"/>
    </source>
</evidence>
<dbReference type="InterPro" id="IPR025997">
    <property type="entry name" value="SBP_2_dom"/>
</dbReference>
<dbReference type="Gene3D" id="3.40.50.2300">
    <property type="match status" value="2"/>
</dbReference>
<dbReference type="Pfam" id="PF13407">
    <property type="entry name" value="Peripla_BP_4"/>
    <property type="match status" value="1"/>
</dbReference>
<keyword evidence="8" id="KW-1185">Reference proteome</keyword>
<reference evidence="7 8" key="1">
    <citation type="submission" date="2023-03" db="EMBL/GenBank/DDBJ databases">
        <title>YIM 133296 draft genome.</title>
        <authorList>
            <person name="Xiong L."/>
        </authorList>
    </citation>
    <scope>NUCLEOTIDE SEQUENCE [LARGE SCALE GENOMIC DNA]</scope>
    <source>
        <strain evidence="7 8">YIM 133296</strain>
    </source>
</reference>
<dbReference type="RefSeq" id="WP_277191531.1">
    <property type="nucleotide sequence ID" value="NZ_JAROAV010000023.1"/>
</dbReference>
<keyword evidence="3 5" id="KW-0732">Signal</keyword>
<feature type="signal peptide" evidence="5">
    <location>
        <begin position="1"/>
        <end position="25"/>
    </location>
</feature>
<feature type="chain" id="PRO_5046036834" evidence="5">
    <location>
        <begin position="26"/>
        <end position="385"/>
    </location>
</feature>
<name>A0ABT6C567_9MICO</name>
<feature type="compositionally biased region" description="Low complexity" evidence="4">
    <location>
        <begin position="48"/>
        <end position="74"/>
    </location>
</feature>
<dbReference type="PANTHER" id="PTHR46847">
    <property type="entry name" value="D-ALLOSE-BINDING PERIPLASMIC PROTEIN-RELATED"/>
    <property type="match status" value="1"/>
</dbReference>
<comment type="subcellular location">
    <subcellularLocation>
        <location evidence="1">Cell envelope</location>
    </subcellularLocation>
</comment>
<feature type="region of interest" description="Disordered" evidence="4">
    <location>
        <begin position="33"/>
        <end position="74"/>
    </location>
</feature>
<sequence length="385" mass="39529">MLGTTTPPRSAGLRTVAASAVVALACTLSACSKSESDSSSSGTGGGSAAAAATSSAPAASASSSSSSGMTSGTGMAEAGCTIATTGYPKVDLKTAKVGFSQSEKEGNPFRIAETKSIRDEAAKLGIPKSNLLTTNAQSDLNKQISDIKSLLSQGVQLLIVAPLNSDGLQPALDAAKAKKVPVVTVDRKVTSKPCTDFLTFIGSNFVDQGKRAADAMIKETGGKGKVAILLGASGNNVTTDRTKGFKDQLAAQGQGLQIVAEQTGDFERAKGQSVMEQLIQSHPDITAVYAENDEMGVGAVNALRSAGKNPGKDVKIVSIDGTHNAVQLLVDGKYNGVIESNPRFGPLAFQTLQQFEGGKAVPPSIVITDDAYTPDNAKQKINNSY</sequence>
<gene>
    <name evidence="7" type="ORF">P4R38_06595</name>
</gene>
<dbReference type="CDD" id="cd06309">
    <property type="entry name" value="PBP1_galactofuranose_YtfQ-like"/>
    <property type="match status" value="1"/>
</dbReference>
<evidence type="ECO:0000256" key="5">
    <source>
        <dbReference type="SAM" id="SignalP"/>
    </source>
</evidence>
<organism evidence="7 8">
    <name type="scientific">Luteipulveratus flavus</name>
    <dbReference type="NCBI Taxonomy" id="3031728"/>
    <lineage>
        <taxon>Bacteria</taxon>
        <taxon>Bacillati</taxon>
        <taxon>Actinomycetota</taxon>
        <taxon>Actinomycetes</taxon>
        <taxon>Micrococcales</taxon>
        <taxon>Dermacoccaceae</taxon>
        <taxon>Luteipulveratus</taxon>
    </lineage>
</organism>
<comment type="similarity">
    <text evidence="2">Belongs to the bacterial solute-binding protein 2 family.</text>
</comment>
<dbReference type="Proteomes" id="UP001528912">
    <property type="component" value="Unassembled WGS sequence"/>
</dbReference>
<evidence type="ECO:0000313" key="8">
    <source>
        <dbReference type="Proteomes" id="UP001528912"/>
    </source>
</evidence>
<feature type="domain" description="Periplasmic binding protein" evidence="6">
    <location>
        <begin position="105"/>
        <end position="354"/>
    </location>
</feature>
<evidence type="ECO:0000259" key="6">
    <source>
        <dbReference type="Pfam" id="PF13407"/>
    </source>
</evidence>
<dbReference type="EMBL" id="JAROAV010000023">
    <property type="protein sequence ID" value="MDF8263905.1"/>
    <property type="molecule type" value="Genomic_DNA"/>
</dbReference>
<comment type="caution">
    <text evidence="7">The sequence shown here is derived from an EMBL/GenBank/DDBJ whole genome shotgun (WGS) entry which is preliminary data.</text>
</comment>
<dbReference type="InterPro" id="IPR028082">
    <property type="entry name" value="Peripla_BP_I"/>
</dbReference>
<evidence type="ECO:0000313" key="7">
    <source>
        <dbReference type="EMBL" id="MDF8263905.1"/>
    </source>
</evidence>
<evidence type="ECO:0000256" key="2">
    <source>
        <dbReference type="ARBA" id="ARBA00007639"/>
    </source>
</evidence>
<accession>A0ABT6C567</accession>
<dbReference type="SUPFAM" id="SSF53822">
    <property type="entry name" value="Periplasmic binding protein-like I"/>
    <property type="match status" value="1"/>
</dbReference>
<protein>
    <submittedName>
        <fullName evidence="7">ABC transporter substrate-binding protein</fullName>
    </submittedName>
</protein>
<evidence type="ECO:0000256" key="1">
    <source>
        <dbReference type="ARBA" id="ARBA00004196"/>
    </source>
</evidence>